<protein>
    <submittedName>
        <fullName evidence="1">Uncharacterized protein</fullName>
    </submittedName>
</protein>
<dbReference type="AlphaFoldDB" id="A0A7S4LLI8"/>
<sequence>MHVHSQFICSCLGVEEHINARGPMIRIVKKTTFSDKHVAEDAEVHPPLCLKKCRPQLPHHWHTMQRIVMNGGFFLSKKKMMHPKMRSCERVVLGVSAVFQD</sequence>
<dbReference type="EMBL" id="HBJA01141038">
    <property type="protein sequence ID" value="CAE0837272.1"/>
    <property type="molecule type" value="Transcribed_RNA"/>
</dbReference>
<gene>
    <name evidence="1" type="ORF">EGYM00163_LOCUS48642</name>
</gene>
<reference evidence="1" key="1">
    <citation type="submission" date="2021-01" db="EMBL/GenBank/DDBJ databases">
        <authorList>
            <person name="Corre E."/>
            <person name="Pelletier E."/>
            <person name="Niang G."/>
            <person name="Scheremetjew M."/>
            <person name="Finn R."/>
            <person name="Kale V."/>
            <person name="Holt S."/>
            <person name="Cochrane G."/>
            <person name="Meng A."/>
            <person name="Brown T."/>
            <person name="Cohen L."/>
        </authorList>
    </citation>
    <scope>NUCLEOTIDE SEQUENCE</scope>
    <source>
        <strain evidence="1">CCMP1594</strain>
    </source>
</reference>
<name>A0A7S4LLI8_9EUGL</name>
<evidence type="ECO:0000313" key="1">
    <source>
        <dbReference type="EMBL" id="CAE0837272.1"/>
    </source>
</evidence>
<accession>A0A7S4LLI8</accession>
<proteinExistence type="predicted"/>
<organism evidence="1">
    <name type="scientific">Eutreptiella gymnastica</name>
    <dbReference type="NCBI Taxonomy" id="73025"/>
    <lineage>
        <taxon>Eukaryota</taxon>
        <taxon>Discoba</taxon>
        <taxon>Euglenozoa</taxon>
        <taxon>Euglenida</taxon>
        <taxon>Spirocuta</taxon>
        <taxon>Euglenophyceae</taxon>
        <taxon>Eutreptiales</taxon>
        <taxon>Eutreptiaceae</taxon>
        <taxon>Eutreptiella</taxon>
    </lineage>
</organism>